<evidence type="ECO:0008006" key="3">
    <source>
        <dbReference type="Google" id="ProtNLM"/>
    </source>
</evidence>
<protein>
    <recommendedName>
        <fullName evidence="3">SGNH hydrolase-type esterase domain-containing protein</fullName>
    </recommendedName>
</protein>
<dbReference type="Pfam" id="PF00657">
    <property type="entry name" value="Lipase_GDSL"/>
    <property type="match status" value="1"/>
</dbReference>
<comment type="caution">
    <text evidence="1">The sequence shown here is derived from an EMBL/GenBank/DDBJ whole genome shotgun (WGS) entry which is preliminary data.</text>
</comment>
<evidence type="ECO:0000313" key="2">
    <source>
        <dbReference type="Proteomes" id="UP000237881"/>
    </source>
</evidence>
<dbReference type="Proteomes" id="UP000237881">
    <property type="component" value="Unassembled WGS sequence"/>
</dbReference>
<dbReference type="Gene3D" id="2.60.40.10">
    <property type="entry name" value="Immunoglobulins"/>
    <property type="match status" value="1"/>
</dbReference>
<dbReference type="Gene3D" id="3.40.50.1110">
    <property type="entry name" value="SGNH hydrolase"/>
    <property type="match status" value="1"/>
</dbReference>
<proteinExistence type="predicted"/>
<dbReference type="InterPro" id="IPR051532">
    <property type="entry name" value="Ester_Hydrolysis_Enzymes"/>
</dbReference>
<evidence type="ECO:0000313" key="1">
    <source>
        <dbReference type="EMBL" id="PPF14163.1"/>
    </source>
</evidence>
<dbReference type="PANTHER" id="PTHR30383">
    <property type="entry name" value="THIOESTERASE 1/PROTEASE 1/LYSOPHOSPHOLIPASE L1"/>
    <property type="match status" value="1"/>
</dbReference>
<accession>A0ABD6W8G6</accession>
<dbReference type="SUPFAM" id="SSF52266">
    <property type="entry name" value="SGNH hydrolase"/>
    <property type="match status" value="1"/>
</dbReference>
<reference evidence="1 2" key="1">
    <citation type="submission" date="2018-02" db="EMBL/GenBank/DDBJ databases">
        <title>Bacteriophage NCPPB3778 and a type I-E CRISPR drive the evolution of the US Biological Select Agent, Rathayibacter toxicus.</title>
        <authorList>
            <person name="Davis E.W.II."/>
            <person name="Tabima J.F."/>
            <person name="Weisberg A.J."/>
            <person name="Lopes L.D."/>
            <person name="Wiseman M.S."/>
            <person name="Wiseman M.S."/>
            <person name="Pupko T."/>
            <person name="Belcher M.S."/>
            <person name="Sechler A.J."/>
            <person name="Tancos M.A."/>
            <person name="Schroeder B.K."/>
            <person name="Murray T.D."/>
            <person name="Luster D.G."/>
            <person name="Schneider W.L."/>
            <person name="Rogers E."/>
            <person name="Andreote F.D."/>
            <person name="Grunwald N.J."/>
            <person name="Putnam M.L."/>
            <person name="Chang J.H."/>
        </authorList>
    </citation>
    <scope>NUCLEOTIDE SEQUENCE [LARGE SCALE GENOMIC DNA]</scope>
    <source>
        <strain evidence="1 2">AY1I9</strain>
    </source>
</reference>
<name>A0ABD6W8G6_RATRA</name>
<dbReference type="InterPro" id="IPR036514">
    <property type="entry name" value="SGNH_hydro_sf"/>
</dbReference>
<dbReference type="EMBL" id="PSUL01000014">
    <property type="protein sequence ID" value="PPF14163.1"/>
    <property type="molecule type" value="Genomic_DNA"/>
</dbReference>
<gene>
    <name evidence="1" type="ORF">C5C04_07720</name>
</gene>
<dbReference type="PANTHER" id="PTHR30383:SF5">
    <property type="entry name" value="SGNH HYDROLASE-TYPE ESTERASE DOMAIN-CONTAINING PROTEIN"/>
    <property type="match status" value="1"/>
</dbReference>
<sequence>MDMGKTPGRSGRWRVGVGVVALALLGSLVIAQPTQATQTRTILALGDSITRAATTCGTNRDCAENSWATGSASAVRSIATRLEAADSTTAVQTANYAKSGSLISGVTSRISAAVAAGEQPDVVTLLIGGNDVCSLTLEASAADGYAMTSAASFASSATGIMRSLSAAWPTATVLVSSLPNVAAEWKVVKPTPGALVWAQAGVCSATRGVDAETGVALTGTAYSASVAAAAERSAQFNRSLAAACSVTSNRCVWDGGALSATPVGLDKLSTTVDWFHPNVAGQALIADVLWGAWDLGEGPTPSPSPTPARDTTAPVVAITAPTSGTTVRGSVTLIASSKDAVGTTRLSFWSGATKVGDATKASDGSWRLTLASWTYPDGRYTLVAHAYDAAGNDGRSPSITLTR</sequence>
<organism evidence="1 2">
    <name type="scientific">Rathayibacter rathayi</name>
    <name type="common">Corynebacterium rathayi</name>
    <dbReference type="NCBI Taxonomy" id="33887"/>
    <lineage>
        <taxon>Bacteria</taxon>
        <taxon>Bacillati</taxon>
        <taxon>Actinomycetota</taxon>
        <taxon>Actinomycetes</taxon>
        <taxon>Micrococcales</taxon>
        <taxon>Microbacteriaceae</taxon>
        <taxon>Rathayibacter</taxon>
    </lineage>
</organism>
<dbReference type="Pfam" id="PF17957">
    <property type="entry name" value="Big_7"/>
    <property type="match status" value="1"/>
</dbReference>
<dbReference type="InterPro" id="IPR001087">
    <property type="entry name" value="GDSL"/>
</dbReference>
<dbReference type="GO" id="GO:0005975">
    <property type="term" value="P:carbohydrate metabolic process"/>
    <property type="evidence" value="ECO:0007669"/>
    <property type="project" value="UniProtKB-ARBA"/>
</dbReference>
<dbReference type="AlphaFoldDB" id="A0ABD6W8G6"/>
<dbReference type="InterPro" id="IPR013783">
    <property type="entry name" value="Ig-like_fold"/>
</dbReference>